<evidence type="ECO:0000256" key="1">
    <source>
        <dbReference type="SAM" id="MobiDB-lite"/>
    </source>
</evidence>
<dbReference type="AlphaFoldDB" id="A0A4Y2K9U8"/>
<dbReference type="OrthoDB" id="6435486at2759"/>
<proteinExistence type="predicted"/>
<dbReference type="Proteomes" id="UP000499080">
    <property type="component" value="Unassembled WGS sequence"/>
</dbReference>
<protein>
    <submittedName>
        <fullName evidence="2">Uncharacterized protein</fullName>
    </submittedName>
</protein>
<dbReference type="EMBL" id="BGPR01004420">
    <property type="protein sequence ID" value="GBM99473.1"/>
    <property type="molecule type" value="Genomic_DNA"/>
</dbReference>
<keyword evidence="3" id="KW-1185">Reference proteome</keyword>
<sequence>MCEAVESRKHESKKAEEKEAANELDASDLWIAIKDPIEKLSKKEQEDLTKEHFLRTVRYNNDKRYEVHLPWLDNYAPLPHNLELAIRRLESTTKKLLIENLYDAYEGIFWNDYMKV</sequence>
<feature type="region of interest" description="Disordered" evidence="1">
    <location>
        <begin position="1"/>
        <end position="21"/>
    </location>
</feature>
<name>A0A4Y2K9U8_ARAVE</name>
<evidence type="ECO:0000313" key="2">
    <source>
        <dbReference type="EMBL" id="GBM99473.1"/>
    </source>
</evidence>
<accession>A0A4Y2K9U8</accession>
<evidence type="ECO:0000313" key="3">
    <source>
        <dbReference type="Proteomes" id="UP000499080"/>
    </source>
</evidence>
<reference evidence="2 3" key="1">
    <citation type="journal article" date="2019" name="Sci. Rep.">
        <title>Orb-weaving spider Araneus ventricosus genome elucidates the spidroin gene catalogue.</title>
        <authorList>
            <person name="Kono N."/>
            <person name="Nakamura H."/>
            <person name="Ohtoshi R."/>
            <person name="Moran D.A.P."/>
            <person name="Shinohara A."/>
            <person name="Yoshida Y."/>
            <person name="Fujiwara M."/>
            <person name="Mori M."/>
            <person name="Tomita M."/>
            <person name="Arakawa K."/>
        </authorList>
    </citation>
    <scope>NUCLEOTIDE SEQUENCE [LARGE SCALE GENOMIC DNA]</scope>
</reference>
<comment type="caution">
    <text evidence="2">The sequence shown here is derived from an EMBL/GenBank/DDBJ whole genome shotgun (WGS) entry which is preliminary data.</text>
</comment>
<gene>
    <name evidence="2" type="ORF">AVEN_152235_1</name>
</gene>
<organism evidence="2 3">
    <name type="scientific">Araneus ventricosus</name>
    <name type="common">Orbweaver spider</name>
    <name type="synonym">Epeira ventricosa</name>
    <dbReference type="NCBI Taxonomy" id="182803"/>
    <lineage>
        <taxon>Eukaryota</taxon>
        <taxon>Metazoa</taxon>
        <taxon>Ecdysozoa</taxon>
        <taxon>Arthropoda</taxon>
        <taxon>Chelicerata</taxon>
        <taxon>Arachnida</taxon>
        <taxon>Araneae</taxon>
        <taxon>Araneomorphae</taxon>
        <taxon>Entelegynae</taxon>
        <taxon>Araneoidea</taxon>
        <taxon>Araneidae</taxon>
        <taxon>Araneus</taxon>
    </lineage>
</organism>